<dbReference type="GeneTree" id="ENSGT00940000166908"/>
<dbReference type="STRING" id="109280.ENSHCOP00000022195"/>
<evidence type="ECO:0000313" key="6">
    <source>
        <dbReference type="Proteomes" id="UP000264820"/>
    </source>
</evidence>
<dbReference type="InterPro" id="IPR003591">
    <property type="entry name" value="Leu-rich_rpt_typical-subtyp"/>
</dbReference>
<feature type="chain" id="PRO_5018664317" evidence="4">
    <location>
        <begin position="21"/>
        <end position="454"/>
    </location>
</feature>
<evidence type="ECO:0000256" key="1">
    <source>
        <dbReference type="ARBA" id="ARBA00022614"/>
    </source>
</evidence>
<dbReference type="Proteomes" id="UP000264820">
    <property type="component" value="Unplaced"/>
</dbReference>
<proteinExistence type="predicted"/>
<name>A0A3Q2YTJ1_HIPCM</name>
<sequence length="454" mass="50956">MLSKYGILLVFCICSRVCIATRPCPIGCCCLRPGVLVVCESSGLRSLPRSLPLNTAVLSVAKNRLCNVDHLLLPFTSLQELSLSHNLLVRFPRGLPPSLEELFLQQNRITYITVGALRQLRNLTLLDLRDNHIRAIQPGALQNLKKLQVLMLKGNKLTSFSPNLPAFLTHLDVSANCIFALGLPSLPTSLNVLIFKISSNCLRSVLDSNFDKGPHLQSVDRIHNQRMCECEVLYRGHWMLSSWSKMTSTDLECTEPSHLAYHLLLNLSMAAICPGILKPNDMTLQLKALIVNPVSSWVPTSVEEKNLEEWSAQQRAEDTSAGHLPENKAIVKTVRMSCIIDEHLFLHTLTYQDCLTFNKAQSIAVSHSTPSPYEEKRHKDKTTVHFSQITTHLTGTRASFFTKNDTTLSARNLLHWVLIWLPAGLSIMFLLLMLLFSSCKKRFFSARVALLRGH</sequence>
<keyword evidence="1" id="KW-0433">Leucine-rich repeat</keyword>
<keyword evidence="3" id="KW-0472">Membrane</keyword>
<dbReference type="Pfam" id="PF13855">
    <property type="entry name" value="LRR_8"/>
    <property type="match status" value="1"/>
</dbReference>
<keyword evidence="4" id="KW-0732">Signal</keyword>
<keyword evidence="3" id="KW-1133">Transmembrane helix</keyword>
<dbReference type="PANTHER" id="PTHR47114:SF3">
    <property type="entry name" value="LEUCINE-RICH ALPHA-2-GLYCOPROTEIN-LIKE"/>
    <property type="match status" value="1"/>
</dbReference>
<keyword evidence="2" id="KW-0677">Repeat</keyword>
<dbReference type="RefSeq" id="XP_019716016.1">
    <property type="nucleotide sequence ID" value="XM_019860457.1"/>
</dbReference>
<feature type="signal peptide" evidence="4">
    <location>
        <begin position="1"/>
        <end position="20"/>
    </location>
</feature>
<accession>A0A3Q2YTJ1</accession>
<dbReference type="GeneID" id="109510271"/>
<dbReference type="GO" id="GO:0031102">
    <property type="term" value="P:neuron projection regeneration"/>
    <property type="evidence" value="ECO:0007669"/>
    <property type="project" value="TreeGrafter"/>
</dbReference>
<evidence type="ECO:0000256" key="3">
    <source>
        <dbReference type="SAM" id="Phobius"/>
    </source>
</evidence>
<dbReference type="InterPro" id="IPR051071">
    <property type="entry name" value="LRR-bact_E3_ubiq_ligases"/>
</dbReference>
<dbReference type="SUPFAM" id="SSF52058">
    <property type="entry name" value="L domain-like"/>
    <property type="match status" value="1"/>
</dbReference>
<organism evidence="5 6">
    <name type="scientific">Hippocampus comes</name>
    <name type="common">Tiger tail seahorse</name>
    <dbReference type="NCBI Taxonomy" id="109280"/>
    <lineage>
        <taxon>Eukaryota</taxon>
        <taxon>Metazoa</taxon>
        <taxon>Chordata</taxon>
        <taxon>Craniata</taxon>
        <taxon>Vertebrata</taxon>
        <taxon>Euteleostomi</taxon>
        <taxon>Actinopterygii</taxon>
        <taxon>Neopterygii</taxon>
        <taxon>Teleostei</taxon>
        <taxon>Neoteleostei</taxon>
        <taxon>Acanthomorphata</taxon>
        <taxon>Syngnathiaria</taxon>
        <taxon>Syngnathiformes</taxon>
        <taxon>Syngnathoidei</taxon>
        <taxon>Syngnathidae</taxon>
        <taxon>Hippocampus</taxon>
    </lineage>
</organism>
<dbReference type="OrthoDB" id="72369at2759"/>
<evidence type="ECO:0000256" key="4">
    <source>
        <dbReference type="SAM" id="SignalP"/>
    </source>
</evidence>
<dbReference type="InterPro" id="IPR001611">
    <property type="entry name" value="Leu-rich_rpt"/>
</dbReference>
<dbReference type="SMART" id="SM00369">
    <property type="entry name" value="LRR_TYP"/>
    <property type="match status" value="4"/>
</dbReference>
<reference evidence="5" key="1">
    <citation type="submission" date="2025-08" db="UniProtKB">
        <authorList>
            <consortium name="Ensembl"/>
        </authorList>
    </citation>
    <scope>IDENTIFICATION</scope>
</reference>
<dbReference type="AlphaFoldDB" id="A0A3Q2YTJ1"/>
<keyword evidence="6" id="KW-1185">Reference proteome</keyword>
<keyword evidence="3" id="KW-0812">Transmembrane</keyword>
<evidence type="ECO:0000313" key="5">
    <source>
        <dbReference type="Ensembl" id="ENSHCOP00000022195.1"/>
    </source>
</evidence>
<evidence type="ECO:0000256" key="2">
    <source>
        <dbReference type="ARBA" id="ARBA00022737"/>
    </source>
</evidence>
<dbReference type="PANTHER" id="PTHR47114">
    <property type="match status" value="1"/>
</dbReference>
<protein>
    <submittedName>
        <fullName evidence="5">SLIT and NTRK-like protein 6</fullName>
    </submittedName>
</protein>
<dbReference type="Ensembl" id="ENSHCOT00000001751.1">
    <property type="protein sequence ID" value="ENSHCOP00000022195.1"/>
    <property type="gene ID" value="ENSHCOG00000009645.1"/>
</dbReference>
<feature type="transmembrane region" description="Helical" evidence="3">
    <location>
        <begin position="413"/>
        <end position="436"/>
    </location>
</feature>
<reference evidence="5" key="2">
    <citation type="submission" date="2025-09" db="UniProtKB">
        <authorList>
            <consortium name="Ensembl"/>
        </authorList>
    </citation>
    <scope>IDENTIFICATION</scope>
</reference>
<dbReference type="Gene3D" id="3.80.10.10">
    <property type="entry name" value="Ribonuclease Inhibitor"/>
    <property type="match status" value="2"/>
</dbReference>
<dbReference type="KEGG" id="hcq:109510271"/>
<dbReference type="InterPro" id="IPR032675">
    <property type="entry name" value="LRR_dom_sf"/>
</dbReference>